<name>A0AAV3RAJ8_LITER</name>
<proteinExistence type="predicted"/>
<sequence>MFKWRVGYASHRVTITRVHASVATTAPWFAGTKVFPVETAVASGVAASALGCVSLYMAKNLPLECFN</sequence>
<dbReference type="Proteomes" id="UP001454036">
    <property type="component" value="Unassembled WGS sequence"/>
</dbReference>
<dbReference type="AlphaFoldDB" id="A0AAV3RAJ8"/>
<evidence type="ECO:0000313" key="1">
    <source>
        <dbReference type="EMBL" id="GAA0173335.1"/>
    </source>
</evidence>
<gene>
    <name evidence="1" type="ORF">LIER_26973</name>
</gene>
<organism evidence="1 2">
    <name type="scientific">Lithospermum erythrorhizon</name>
    <name type="common">Purple gromwell</name>
    <name type="synonym">Lithospermum officinale var. erythrorhizon</name>
    <dbReference type="NCBI Taxonomy" id="34254"/>
    <lineage>
        <taxon>Eukaryota</taxon>
        <taxon>Viridiplantae</taxon>
        <taxon>Streptophyta</taxon>
        <taxon>Embryophyta</taxon>
        <taxon>Tracheophyta</taxon>
        <taxon>Spermatophyta</taxon>
        <taxon>Magnoliopsida</taxon>
        <taxon>eudicotyledons</taxon>
        <taxon>Gunneridae</taxon>
        <taxon>Pentapetalae</taxon>
        <taxon>asterids</taxon>
        <taxon>lamiids</taxon>
        <taxon>Boraginales</taxon>
        <taxon>Boraginaceae</taxon>
        <taxon>Boraginoideae</taxon>
        <taxon>Lithospermeae</taxon>
        <taxon>Lithospermum</taxon>
    </lineage>
</organism>
<keyword evidence="2" id="KW-1185">Reference proteome</keyword>
<comment type="caution">
    <text evidence="1">The sequence shown here is derived from an EMBL/GenBank/DDBJ whole genome shotgun (WGS) entry which is preliminary data.</text>
</comment>
<dbReference type="EMBL" id="BAABME010008554">
    <property type="protein sequence ID" value="GAA0173335.1"/>
    <property type="molecule type" value="Genomic_DNA"/>
</dbReference>
<evidence type="ECO:0000313" key="2">
    <source>
        <dbReference type="Proteomes" id="UP001454036"/>
    </source>
</evidence>
<reference evidence="1 2" key="1">
    <citation type="submission" date="2024-01" db="EMBL/GenBank/DDBJ databases">
        <title>The complete chloroplast genome sequence of Lithospermum erythrorhizon: insights into the phylogenetic relationship among Boraginaceae species and the maternal lineages of purple gromwells.</title>
        <authorList>
            <person name="Okada T."/>
            <person name="Watanabe K."/>
        </authorList>
    </citation>
    <scope>NUCLEOTIDE SEQUENCE [LARGE SCALE GENOMIC DNA]</scope>
</reference>
<accession>A0AAV3RAJ8</accession>
<protein>
    <submittedName>
        <fullName evidence="1">Uncharacterized protein</fullName>
    </submittedName>
</protein>